<dbReference type="PANTHER" id="PTHR43152:SF3">
    <property type="entry name" value="UVRABC SYSTEM PROTEIN A"/>
    <property type="match status" value="1"/>
</dbReference>
<dbReference type="GO" id="GO:0006289">
    <property type="term" value="P:nucleotide-excision repair"/>
    <property type="evidence" value="ECO:0007669"/>
    <property type="project" value="InterPro"/>
</dbReference>
<feature type="domain" description="ABC transporter" evidence="17">
    <location>
        <begin position="238"/>
        <end position="473"/>
    </location>
</feature>
<dbReference type="EMBL" id="FQVL01000001">
    <property type="protein sequence ID" value="SHE34286.1"/>
    <property type="molecule type" value="Genomic_DNA"/>
</dbReference>
<evidence type="ECO:0000256" key="7">
    <source>
        <dbReference type="ARBA" id="ARBA00022769"/>
    </source>
</evidence>
<dbReference type="Gene3D" id="1.20.1580.10">
    <property type="entry name" value="ABC transporter ATPase like domain"/>
    <property type="match status" value="2"/>
</dbReference>
<reference evidence="18 19" key="1">
    <citation type="submission" date="2016-11" db="EMBL/GenBank/DDBJ databases">
        <authorList>
            <person name="Jaros S."/>
            <person name="Januszkiewicz K."/>
            <person name="Wedrychowicz H."/>
        </authorList>
    </citation>
    <scope>NUCLEOTIDE SEQUENCE [LARGE SCALE GENOMIC DNA]</scope>
    <source>
        <strain evidence="18 19">DSM 44666</strain>
    </source>
</reference>
<evidence type="ECO:0000256" key="2">
    <source>
        <dbReference type="ARBA" id="ARBA00022490"/>
    </source>
</evidence>
<evidence type="ECO:0000259" key="17">
    <source>
        <dbReference type="PROSITE" id="PS50893"/>
    </source>
</evidence>
<evidence type="ECO:0000256" key="6">
    <source>
        <dbReference type="ARBA" id="ARBA00022763"/>
    </source>
</evidence>
<keyword evidence="4" id="KW-0677">Repeat</keyword>
<proteinExistence type="inferred from homology"/>
<protein>
    <recommendedName>
        <fullName evidence="15">UvrABC system protein A</fullName>
    </recommendedName>
    <alternativeName>
        <fullName evidence="16">Excinuclease ABC subunit A</fullName>
    </alternativeName>
</protein>
<dbReference type="InterPro" id="IPR027417">
    <property type="entry name" value="P-loop_NTPase"/>
</dbReference>
<dbReference type="GO" id="GO:0003677">
    <property type="term" value="F:DNA binding"/>
    <property type="evidence" value="ECO:0007669"/>
    <property type="project" value="UniProtKB-KW"/>
</dbReference>
<keyword evidence="7" id="KW-0228">DNA excision</keyword>
<keyword evidence="13" id="KW-0234">DNA repair</keyword>
<keyword evidence="8" id="KW-0863">Zinc-finger</keyword>
<dbReference type="Gene3D" id="1.10.8.280">
    <property type="entry name" value="ABC transporter ATPase domain-like"/>
    <property type="match status" value="1"/>
</dbReference>
<name>A0A1M4SQ13_9BACL</name>
<evidence type="ECO:0000313" key="18">
    <source>
        <dbReference type="EMBL" id="SHE34286.1"/>
    </source>
</evidence>
<dbReference type="NCBIfam" id="TIGR00630">
    <property type="entry name" value="uvra"/>
    <property type="match status" value="1"/>
</dbReference>
<evidence type="ECO:0000256" key="9">
    <source>
        <dbReference type="ARBA" id="ARBA00022833"/>
    </source>
</evidence>
<evidence type="ECO:0000256" key="4">
    <source>
        <dbReference type="ARBA" id="ARBA00022737"/>
    </source>
</evidence>
<keyword evidence="19" id="KW-1185">Reference proteome</keyword>
<dbReference type="GO" id="GO:0005737">
    <property type="term" value="C:cytoplasm"/>
    <property type="evidence" value="ECO:0007669"/>
    <property type="project" value="UniProtKB-SubCell"/>
</dbReference>
<sequence length="819" mass="90507">MKEFIIIKGAKENNLKSISIKIPKYQLVVVTGPSGSGKSTLALDILQRECQRQYMESSGLATGSMSKPRVDTIIGLSPSIAITQHATNRNPRSTVGTVTDLYALLRLIFQQKGQRRCIACRAMIPPKEAAYDHEEIHCPACNARNRILTKTDFSFNAPNGACRTCGGLGTVMEIDIERVFDKKKNLSEGAITFMYESMNTYLFSILKAASKHYKFEFDLEKPLAQYTDVEWDLLLYGVESEEFSRHFPSISPPKTVTKGRFKGVLTGMWQKYREKDGQSSEAAYFQTQICSDCNGERLNEESRQVTVNGQTLPHLSQFSLFELQTWIEQLRDQERKTDDALFDTVLHDLLTKLNRLNRVGLGYLTMDRQVITLSGGETQRLRLATVLGSGLTGVLYLLDEPTSGLHPRDAAGLIQILKELRDLGNTVLIIEHSKQVIEAADHIIDMGPGAGSFGGEIIGQGSPSELMTQPKSITGHFLKTTSPLRSKNRSGNGKAITIHGATHHNLKNINVSFPLHSLITVSGVSGSGKSTLVFDILANANDKKVIGCQAVTGLEWIQKMITVGQAPLTRMKRSNVATYLDLFTLLRNLFASLPEAKKKGFRSKHFSFNTSGGRCERCEGMGIVDVDMFFLTDLKVTCPACKGKRYRPEILAIQYQGYSITDILSLGIEESLSLFQKQRKIVKLLNLLCEVGLGYLQWGQPVTTLSGGEGQRLKLAKELSSSSHEHTLYLLDEPTTGLHATDIEKLYVLLSKLVDAGNTVILVEHNMDLISASDWVIDMGHEGGEMGGQVIVSGIPEEVAKNTQSYTGQFLSKANLVNI</sequence>
<dbReference type="AlphaFoldDB" id="A0A1M4SQ13"/>
<dbReference type="GO" id="GO:0009380">
    <property type="term" value="C:excinuclease repair complex"/>
    <property type="evidence" value="ECO:0007669"/>
    <property type="project" value="InterPro"/>
</dbReference>
<evidence type="ECO:0000256" key="12">
    <source>
        <dbReference type="ARBA" id="ARBA00023125"/>
    </source>
</evidence>
<dbReference type="GO" id="GO:0005524">
    <property type="term" value="F:ATP binding"/>
    <property type="evidence" value="ECO:0007669"/>
    <property type="project" value="UniProtKB-KW"/>
</dbReference>
<dbReference type="InterPro" id="IPR004602">
    <property type="entry name" value="UvrA"/>
</dbReference>
<organism evidence="18 19">
    <name type="scientific">Seinonella peptonophila</name>
    <dbReference type="NCBI Taxonomy" id="112248"/>
    <lineage>
        <taxon>Bacteria</taxon>
        <taxon>Bacillati</taxon>
        <taxon>Bacillota</taxon>
        <taxon>Bacilli</taxon>
        <taxon>Bacillales</taxon>
        <taxon>Thermoactinomycetaceae</taxon>
        <taxon>Seinonella</taxon>
    </lineage>
</organism>
<dbReference type="GO" id="GO:0016887">
    <property type="term" value="F:ATP hydrolysis activity"/>
    <property type="evidence" value="ECO:0007669"/>
    <property type="project" value="InterPro"/>
</dbReference>
<keyword evidence="5" id="KW-0547">Nucleotide-binding</keyword>
<feature type="domain" description="ABC transporter" evidence="17">
    <location>
        <begin position="484"/>
        <end position="812"/>
    </location>
</feature>
<evidence type="ECO:0000256" key="11">
    <source>
        <dbReference type="ARBA" id="ARBA00022881"/>
    </source>
</evidence>
<evidence type="ECO:0000256" key="8">
    <source>
        <dbReference type="ARBA" id="ARBA00022771"/>
    </source>
</evidence>
<keyword evidence="2" id="KW-0963">Cytoplasm</keyword>
<evidence type="ECO:0000256" key="3">
    <source>
        <dbReference type="ARBA" id="ARBA00022723"/>
    </source>
</evidence>
<accession>A0A1M4SQ13</accession>
<keyword evidence="12" id="KW-0238">DNA-binding</keyword>
<dbReference type="Gene3D" id="3.40.50.300">
    <property type="entry name" value="P-loop containing nucleotide triphosphate hydrolases"/>
    <property type="match status" value="2"/>
</dbReference>
<evidence type="ECO:0000256" key="16">
    <source>
        <dbReference type="ARBA" id="ARBA00042156"/>
    </source>
</evidence>
<comment type="subcellular location">
    <subcellularLocation>
        <location evidence="1">Cytoplasm</location>
    </subcellularLocation>
</comment>
<dbReference type="GO" id="GO:0008270">
    <property type="term" value="F:zinc ion binding"/>
    <property type="evidence" value="ECO:0007669"/>
    <property type="project" value="UniProtKB-KW"/>
</dbReference>
<evidence type="ECO:0000313" key="19">
    <source>
        <dbReference type="Proteomes" id="UP000184476"/>
    </source>
</evidence>
<evidence type="ECO:0000256" key="15">
    <source>
        <dbReference type="ARBA" id="ARBA00039316"/>
    </source>
</evidence>
<keyword evidence="9" id="KW-0862">Zinc</keyword>
<dbReference type="Proteomes" id="UP000184476">
    <property type="component" value="Unassembled WGS sequence"/>
</dbReference>
<dbReference type="SUPFAM" id="SSF52540">
    <property type="entry name" value="P-loop containing nucleoside triphosphate hydrolases"/>
    <property type="match status" value="2"/>
</dbReference>
<evidence type="ECO:0000256" key="10">
    <source>
        <dbReference type="ARBA" id="ARBA00022840"/>
    </source>
</evidence>
<dbReference type="STRING" id="112248.SAMN05444392_10182"/>
<dbReference type="OrthoDB" id="9809851at2"/>
<dbReference type="SMART" id="SM00382">
    <property type="entry name" value="AAA"/>
    <property type="match status" value="2"/>
</dbReference>
<evidence type="ECO:0000256" key="13">
    <source>
        <dbReference type="ARBA" id="ARBA00023204"/>
    </source>
</evidence>
<dbReference type="InterPro" id="IPR003593">
    <property type="entry name" value="AAA+_ATPase"/>
</dbReference>
<evidence type="ECO:0000256" key="14">
    <source>
        <dbReference type="ARBA" id="ARBA00038000"/>
    </source>
</evidence>
<evidence type="ECO:0000256" key="1">
    <source>
        <dbReference type="ARBA" id="ARBA00004496"/>
    </source>
</evidence>
<dbReference type="RefSeq" id="WP_073150210.1">
    <property type="nucleotide sequence ID" value="NZ_FQVL01000001.1"/>
</dbReference>
<dbReference type="InterPro" id="IPR003439">
    <property type="entry name" value="ABC_transporter-like_ATP-bd"/>
</dbReference>
<dbReference type="Pfam" id="PF00005">
    <property type="entry name" value="ABC_tran"/>
    <property type="match status" value="1"/>
</dbReference>
<dbReference type="PROSITE" id="PS50893">
    <property type="entry name" value="ABC_TRANSPORTER_2"/>
    <property type="match status" value="2"/>
</dbReference>
<dbReference type="Pfam" id="PF17755">
    <property type="entry name" value="UvrA_DNA-bind"/>
    <property type="match status" value="1"/>
</dbReference>
<evidence type="ECO:0000256" key="5">
    <source>
        <dbReference type="ARBA" id="ARBA00022741"/>
    </source>
</evidence>
<dbReference type="InterPro" id="IPR041552">
    <property type="entry name" value="UvrA_DNA-bd"/>
</dbReference>
<keyword evidence="6" id="KW-0227">DNA damage</keyword>
<dbReference type="PANTHER" id="PTHR43152">
    <property type="entry name" value="UVRABC SYSTEM PROTEIN A"/>
    <property type="match status" value="1"/>
</dbReference>
<dbReference type="GO" id="GO:0004518">
    <property type="term" value="F:nuclease activity"/>
    <property type="evidence" value="ECO:0007669"/>
    <property type="project" value="UniProtKB-KW"/>
</dbReference>
<keyword evidence="3" id="KW-0479">Metal-binding</keyword>
<keyword evidence="10" id="KW-0067">ATP-binding</keyword>
<comment type="similarity">
    <text evidence="14">Belongs to the ABC transporter superfamily. UvrA family.</text>
</comment>
<keyword evidence="11" id="KW-0267">Excision nuclease</keyword>
<gene>
    <name evidence="18" type="ORF">SAMN05444392_10182</name>
</gene>